<dbReference type="InterPro" id="IPR008972">
    <property type="entry name" value="Cupredoxin"/>
</dbReference>
<evidence type="ECO:0000256" key="5">
    <source>
        <dbReference type="ARBA" id="ARBA00022982"/>
    </source>
</evidence>
<name>A0A7K1U441_9BACT</name>
<gene>
    <name evidence="9" type="ORF">GO493_12715</name>
</gene>
<accession>A0A7K1U441</accession>
<reference evidence="9 10" key="1">
    <citation type="submission" date="2019-12" db="EMBL/GenBank/DDBJ databases">
        <title>Chitinophaga sp. strain ysch24 (GDMCC 1.1355), whole genome shotgun sequence.</title>
        <authorList>
            <person name="Zhang X."/>
        </authorList>
    </citation>
    <scope>NUCLEOTIDE SEQUENCE [LARGE SCALE GENOMIC DNA]</scope>
    <source>
        <strain evidence="10">ysch24</strain>
    </source>
</reference>
<protein>
    <recommendedName>
        <fullName evidence="8">Blue (type 1) copper domain-containing protein</fullName>
    </recommendedName>
</protein>
<evidence type="ECO:0000256" key="1">
    <source>
        <dbReference type="ARBA" id="ARBA00004418"/>
    </source>
</evidence>
<sequence>MYLVIALLALTGPGNGMKTVKMEGMRFSPKKIEISIGDTVVWINGSNMPHNVISDDGVLASSLMKKGETFRYVFKKAGTFPYYCQPHRSMGMKGTVIVK</sequence>
<keyword evidence="4" id="KW-0574">Periplasm</keyword>
<evidence type="ECO:0000313" key="10">
    <source>
        <dbReference type="Proteomes" id="UP000461730"/>
    </source>
</evidence>
<dbReference type="Proteomes" id="UP000461730">
    <property type="component" value="Unassembled WGS sequence"/>
</dbReference>
<keyword evidence="2" id="KW-0813">Transport</keyword>
<evidence type="ECO:0000259" key="8">
    <source>
        <dbReference type="Pfam" id="PF00127"/>
    </source>
</evidence>
<dbReference type="PANTHER" id="PTHR36507">
    <property type="entry name" value="BLL1555 PROTEIN"/>
    <property type="match status" value="1"/>
</dbReference>
<dbReference type="InterPro" id="IPR035668">
    <property type="entry name" value="Amicyanin"/>
</dbReference>
<keyword evidence="5" id="KW-0249">Electron transport</keyword>
<dbReference type="Gene3D" id="2.60.40.420">
    <property type="entry name" value="Cupredoxins - blue copper proteins"/>
    <property type="match status" value="1"/>
</dbReference>
<feature type="binding site" evidence="7">
    <location>
        <position position="50"/>
    </location>
    <ligand>
        <name>Cu cation</name>
        <dbReference type="ChEBI" id="CHEBI:23378"/>
    </ligand>
</feature>
<proteinExistence type="predicted"/>
<dbReference type="GO" id="GO:0042597">
    <property type="term" value="C:periplasmic space"/>
    <property type="evidence" value="ECO:0007669"/>
    <property type="project" value="UniProtKB-SubCell"/>
</dbReference>
<dbReference type="SUPFAM" id="SSF49503">
    <property type="entry name" value="Cupredoxins"/>
    <property type="match status" value="1"/>
</dbReference>
<dbReference type="InterPro" id="IPR000923">
    <property type="entry name" value="BlueCu_1"/>
</dbReference>
<dbReference type="InterPro" id="IPR002386">
    <property type="entry name" value="Amicyanin/Pseudoazurin"/>
</dbReference>
<keyword evidence="3 7" id="KW-0479">Metal-binding</keyword>
<dbReference type="GO" id="GO:0005507">
    <property type="term" value="F:copper ion binding"/>
    <property type="evidence" value="ECO:0007669"/>
    <property type="project" value="InterPro"/>
</dbReference>
<dbReference type="PRINTS" id="PR00155">
    <property type="entry name" value="AMICYANIN"/>
</dbReference>
<feature type="binding site" evidence="7">
    <location>
        <position position="92"/>
    </location>
    <ligand>
        <name>Cu cation</name>
        <dbReference type="ChEBI" id="CHEBI:23378"/>
    </ligand>
</feature>
<dbReference type="CDD" id="cd13921">
    <property type="entry name" value="Amicyanin"/>
    <property type="match status" value="1"/>
</dbReference>
<keyword evidence="10" id="KW-1185">Reference proteome</keyword>
<dbReference type="GO" id="GO:0009055">
    <property type="term" value="F:electron transfer activity"/>
    <property type="evidence" value="ECO:0007669"/>
    <property type="project" value="InterPro"/>
</dbReference>
<comment type="cofactor">
    <cofactor evidence="7">
        <name>Cu cation</name>
        <dbReference type="ChEBI" id="CHEBI:23378"/>
    </cofactor>
    <text evidence="7">Binds 1 copper ion per subunit.</text>
</comment>
<keyword evidence="6 7" id="KW-0186">Copper</keyword>
<evidence type="ECO:0000256" key="4">
    <source>
        <dbReference type="ARBA" id="ARBA00022764"/>
    </source>
</evidence>
<dbReference type="InterPro" id="IPR052721">
    <property type="entry name" value="ET_Amicyanin"/>
</dbReference>
<organism evidence="9 10">
    <name type="scientific">Chitinophaga tropicalis</name>
    <dbReference type="NCBI Taxonomy" id="2683588"/>
    <lineage>
        <taxon>Bacteria</taxon>
        <taxon>Pseudomonadati</taxon>
        <taxon>Bacteroidota</taxon>
        <taxon>Chitinophagia</taxon>
        <taxon>Chitinophagales</taxon>
        <taxon>Chitinophagaceae</taxon>
        <taxon>Chitinophaga</taxon>
    </lineage>
</organism>
<evidence type="ECO:0000256" key="6">
    <source>
        <dbReference type="ARBA" id="ARBA00023008"/>
    </source>
</evidence>
<comment type="caution">
    <text evidence="9">The sequence shown here is derived from an EMBL/GenBank/DDBJ whole genome shotgun (WGS) entry which is preliminary data.</text>
</comment>
<evidence type="ECO:0000256" key="2">
    <source>
        <dbReference type="ARBA" id="ARBA00022448"/>
    </source>
</evidence>
<dbReference type="AlphaFoldDB" id="A0A7K1U441"/>
<feature type="binding site" evidence="7">
    <location>
        <position position="84"/>
    </location>
    <ligand>
        <name>Cu cation</name>
        <dbReference type="ChEBI" id="CHEBI:23378"/>
    </ligand>
</feature>
<dbReference type="EMBL" id="WRXN01000005">
    <property type="protein sequence ID" value="MVT09127.1"/>
    <property type="molecule type" value="Genomic_DNA"/>
</dbReference>
<evidence type="ECO:0000313" key="9">
    <source>
        <dbReference type="EMBL" id="MVT09127.1"/>
    </source>
</evidence>
<dbReference type="RefSeq" id="WP_157306557.1">
    <property type="nucleotide sequence ID" value="NZ_WRXN01000005.1"/>
</dbReference>
<feature type="domain" description="Blue (type 1) copper" evidence="8">
    <location>
        <begin position="19"/>
        <end position="99"/>
    </location>
</feature>
<comment type="subcellular location">
    <subcellularLocation>
        <location evidence="1">Periplasm</location>
    </subcellularLocation>
</comment>
<evidence type="ECO:0000256" key="3">
    <source>
        <dbReference type="ARBA" id="ARBA00022723"/>
    </source>
</evidence>
<dbReference type="Pfam" id="PF00127">
    <property type="entry name" value="Copper-bind"/>
    <property type="match status" value="1"/>
</dbReference>
<dbReference type="PANTHER" id="PTHR36507:SF1">
    <property type="entry name" value="BLL1555 PROTEIN"/>
    <property type="match status" value="1"/>
</dbReference>
<evidence type="ECO:0000256" key="7">
    <source>
        <dbReference type="PIRSR" id="PIRSR602386-1"/>
    </source>
</evidence>
<feature type="binding site" evidence="7">
    <location>
        <position position="87"/>
    </location>
    <ligand>
        <name>Cu cation</name>
        <dbReference type="ChEBI" id="CHEBI:23378"/>
    </ligand>
</feature>